<dbReference type="Gene3D" id="3.30.40.10">
    <property type="entry name" value="Zinc/RING finger domain, C3HC4 (zinc finger)"/>
    <property type="match status" value="1"/>
</dbReference>
<dbReference type="InterPro" id="IPR018957">
    <property type="entry name" value="Znf_C3HC4_RING-type"/>
</dbReference>
<evidence type="ECO:0000256" key="2">
    <source>
        <dbReference type="ARBA" id="ARBA00008518"/>
    </source>
</evidence>
<dbReference type="InterPro" id="IPR001841">
    <property type="entry name" value="Znf_RING"/>
</dbReference>
<evidence type="ECO:0000313" key="13">
    <source>
        <dbReference type="Proteomes" id="UP000765507"/>
    </source>
</evidence>
<keyword evidence="8" id="KW-0175">Coiled coil</keyword>
<dbReference type="InterPro" id="IPR013083">
    <property type="entry name" value="Znf_RING/FYVE/PHD"/>
</dbReference>
<keyword evidence="5 7" id="KW-0863">Zinc-finger</keyword>
<dbReference type="PANTHER" id="PTHR25462">
    <property type="entry name" value="BONUS, ISOFORM C-RELATED"/>
    <property type="match status" value="1"/>
</dbReference>
<keyword evidence="13" id="KW-1185">Reference proteome</keyword>
<organism evidence="12 13">
    <name type="scientific">Chelydra serpentina</name>
    <name type="common">Snapping turtle</name>
    <name type="synonym">Testudo serpentina</name>
    <dbReference type="NCBI Taxonomy" id="8475"/>
    <lineage>
        <taxon>Eukaryota</taxon>
        <taxon>Metazoa</taxon>
        <taxon>Chordata</taxon>
        <taxon>Craniata</taxon>
        <taxon>Vertebrata</taxon>
        <taxon>Euteleostomi</taxon>
        <taxon>Archelosauria</taxon>
        <taxon>Testudinata</taxon>
        <taxon>Testudines</taxon>
        <taxon>Cryptodira</taxon>
        <taxon>Durocryptodira</taxon>
        <taxon>Americhelydia</taxon>
        <taxon>Chelydroidea</taxon>
        <taxon>Chelydridae</taxon>
        <taxon>Chelydra</taxon>
    </lineage>
</organism>
<comment type="caution">
    <text evidence="12">The sequence shown here is derived from an EMBL/GenBank/DDBJ whole genome shotgun (WGS) entry which is preliminary data.</text>
</comment>
<dbReference type="InterPro" id="IPR013087">
    <property type="entry name" value="Znf_C2H2_type"/>
</dbReference>
<feature type="region of interest" description="Disordered" evidence="9">
    <location>
        <begin position="358"/>
        <end position="437"/>
    </location>
</feature>
<dbReference type="InterPro" id="IPR047153">
    <property type="entry name" value="TRIM45/56/19-like"/>
</dbReference>
<feature type="domain" description="RING-type" evidence="10">
    <location>
        <begin position="19"/>
        <end position="59"/>
    </location>
</feature>
<feature type="coiled-coil region" evidence="8">
    <location>
        <begin position="226"/>
        <end position="272"/>
    </location>
</feature>
<dbReference type="SUPFAM" id="SSF57850">
    <property type="entry name" value="RING/U-box"/>
    <property type="match status" value="1"/>
</dbReference>
<sequence>MASDAPSLSDAIAADFLTCPICLERLRGPKMLPCLHTYCQGCLEGLVGEGPGLRCPECRADVALPQGVAGLKTDFSVAGLLELARPAGAAGLTCALCPLIGQEGGRPAASHCLDCADSLCPSCAAGHRCSRLTHAHRVVGLQGYLSGQHDEAIRRRRAVPCPEHPAEPLRFRCQPCAGPICRECRLGPHLEHPCHTLEEAAEARRPRLAELLAGVEEAAGRAARGRAALEEEVEQLRRHEAGLRDVVERAGADAARRLLAHQQETLAALRRHVEGREEAAGLLRAELERQETLARGTAEVARRVLALGRPVEIVSLEALIAQRLARLRGFRWEPLGGPRPRLVVRADLQSLGGLFRLDLGEAEPGGPGEDSAQRDARGPEPPAPSPDPLPAPSPDLPAAPSPDPPPAPSPDPPPAPSPDPPPAPSPDPPPCRPPPTARFSCSFSVRVPGDKHRPRITGLCPLGPGELLLADEENRSLKRFSLQGDFRGAVPVHAGAAPCSVAAVGGRVAYTAGSRLYLAERDGALVWQKALRPTQASHAVTAAEGGDAVAVSVAGHLEVYDARGELVEKIFPDGHGRLAMVFVAGRRGRYVASDWHRRSVVAFGGHGQLLAELGEERLEHCQPGAVCADDRGHFYVALRELNKVMAFGAGGEPLGPFLTARHGIERARVATVTGDGHFAVALSDGTVHVFRIQYPGQGAGGS</sequence>
<dbReference type="InterPro" id="IPR017907">
    <property type="entry name" value="Znf_RING_CS"/>
</dbReference>
<feature type="compositionally biased region" description="Pro residues" evidence="9">
    <location>
        <begin position="379"/>
        <end position="436"/>
    </location>
</feature>
<dbReference type="PROSITE" id="PS50089">
    <property type="entry name" value="ZF_RING_2"/>
    <property type="match status" value="1"/>
</dbReference>
<evidence type="ECO:0000256" key="8">
    <source>
        <dbReference type="SAM" id="Coils"/>
    </source>
</evidence>
<dbReference type="Pfam" id="PF00643">
    <property type="entry name" value="zf-B_box"/>
    <property type="match status" value="1"/>
</dbReference>
<dbReference type="EMBL" id="JAHGAV010007176">
    <property type="protein sequence ID" value="KAG6920465.1"/>
    <property type="molecule type" value="Genomic_DNA"/>
</dbReference>
<gene>
    <name evidence="12" type="ORF">G0U57_018908</name>
</gene>
<dbReference type="EC" id="2.3.2.27" evidence="3"/>
<protein>
    <recommendedName>
        <fullName evidence="3">RING-type E3 ubiquitin transferase</fullName>
        <ecNumber evidence="3">2.3.2.27</ecNumber>
    </recommendedName>
</protein>
<dbReference type="PROSITE" id="PS00518">
    <property type="entry name" value="ZF_RING_1"/>
    <property type="match status" value="1"/>
</dbReference>
<proteinExistence type="inferred from homology"/>
<dbReference type="InterPro" id="IPR011042">
    <property type="entry name" value="6-blade_b-propeller_TolB-like"/>
</dbReference>
<keyword evidence="6" id="KW-0862">Zinc</keyword>
<dbReference type="GO" id="GO:0005654">
    <property type="term" value="C:nucleoplasm"/>
    <property type="evidence" value="ECO:0007669"/>
    <property type="project" value="TreeGrafter"/>
</dbReference>
<feature type="domain" description="B box-type" evidence="11">
    <location>
        <begin position="156"/>
        <end position="197"/>
    </location>
</feature>
<dbReference type="PROSITE" id="PS00028">
    <property type="entry name" value="ZINC_FINGER_C2H2_1"/>
    <property type="match status" value="1"/>
</dbReference>
<keyword evidence="4" id="KW-0479">Metal-binding</keyword>
<evidence type="ECO:0000259" key="10">
    <source>
        <dbReference type="PROSITE" id="PS50089"/>
    </source>
</evidence>
<evidence type="ECO:0000256" key="5">
    <source>
        <dbReference type="ARBA" id="ARBA00022771"/>
    </source>
</evidence>
<dbReference type="Proteomes" id="UP000765507">
    <property type="component" value="Unassembled WGS sequence"/>
</dbReference>
<dbReference type="Gene3D" id="3.30.160.60">
    <property type="entry name" value="Classic Zinc Finger"/>
    <property type="match status" value="1"/>
</dbReference>
<comment type="similarity">
    <text evidence="2">Belongs to the TRIM/RBCC family.</text>
</comment>
<evidence type="ECO:0000256" key="6">
    <source>
        <dbReference type="ARBA" id="ARBA00022833"/>
    </source>
</evidence>
<evidence type="ECO:0000256" key="1">
    <source>
        <dbReference type="ARBA" id="ARBA00000900"/>
    </source>
</evidence>
<comment type="catalytic activity">
    <reaction evidence="1">
        <text>S-ubiquitinyl-[E2 ubiquitin-conjugating enzyme]-L-cysteine + [acceptor protein]-L-lysine = [E2 ubiquitin-conjugating enzyme]-L-cysteine + N(6)-ubiquitinyl-[acceptor protein]-L-lysine.</text>
        <dbReference type="EC" id="2.3.2.27"/>
    </reaction>
</comment>
<evidence type="ECO:0000313" key="12">
    <source>
        <dbReference type="EMBL" id="KAG6920465.1"/>
    </source>
</evidence>
<dbReference type="OrthoDB" id="264520at2759"/>
<dbReference type="PROSITE" id="PS50119">
    <property type="entry name" value="ZF_BBOX"/>
    <property type="match status" value="1"/>
</dbReference>
<reference evidence="12 13" key="1">
    <citation type="journal article" date="2020" name="G3 (Bethesda)">
        <title>Draft Genome of the Common Snapping Turtle, Chelydra serpentina, a Model for Phenotypic Plasticity in Reptiles.</title>
        <authorList>
            <person name="Das D."/>
            <person name="Singh S.K."/>
            <person name="Bierstedt J."/>
            <person name="Erickson A."/>
            <person name="Galli G.L.J."/>
            <person name="Crossley D.A. 2nd"/>
            <person name="Rhen T."/>
        </authorList>
    </citation>
    <scope>NUCLEOTIDE SEQUENCE [LARGE SCALE GENOMIC DNA]</scope>
    <source>
        <strain evidence="12">KW</strain>
    </source>
</reference>
<evidence type="ECO:0000256" key="9">
    <source>
        <dbReference type="SAM" id="MobiDB-lite"/>
    </source>
</evidence>
<dbReference type="GO" id="GO:0060340">
    <property type="term" value="P:positive regulation of type I interferon-mediated signaling pathway"/>
    <property type="evidence" value="ECO:0007669"/>
    <property type="project" value="TreeGrafter"/>
</dbReference>
<dbReference type="SUPFAM" id="SSF101898">
    <property type="entry name" value="NHL repeat"/>
    <property type="match status" value="1"/>
</dbReference>
<dbReference type="SMART" id="SM00184">
    <property type="entry name" value="RING"/>
    <property type="match status" value="1"/>
</dbReference>
<dbReference type="GO" id="GO:0008270">
    <property type="term" value="F:zinc ion binding"/>
    <property type="evidence" value="ECO:0007669"/>
    <property type="project" value="UniProtKB-KW"/>
</dbReference>
<dbReference type="GO" id="GO:0061630">
    <property type="term" value="F:ubiquitin protein ligase activity"/>
    <property type="evidence" value="ECO:0007669"/>
    <property type="project" value="UniProtKB-EC"/>
</dbReference>
<dbReference type="AlphaFoldDB" id="A0A8T1RVQ8"/>
<dbReference type="PANTHER" id="PTHR25462:SF299">
    <property type="entry name" value="E3 UBIQUITIN-PROTEIN LIGASE TRIM56"/>
    <property type="match status" value="1"/>
</dbReference>
<dbReference type="SUPFAM" id="SSF57845">
    <property type="entry name" value="B-box zinc-binding domain"/>
    <property type="match status" value="1"/>
</dbReference>
<dbReference type="GO" id="GO:0045087">
    <property type="term" value="P:innate immune response"/>
    <property type="evidence" value="ECO:0007669"/>
    <property type="project" value="TreeGrafter"/>
</dbReference>
<name>A0A8T1RVQ8_CHESE</name>
<evidence type="ECO:0000256" key="3">
    <source>
        <dbReference type="ARBA" id="ARBA00012483"/>
    </source>
</evidence>
<evidence type="ECO:0000256" key="7">
    <source>
        <dbReference type="PROSITE-ProRule" id="PRU00024"/>
    </source>
</evidence>
<dbReference type="InterPro" id="IPR000315">
    <property type="entry name" value="Znf_B-box"/>
</dbReference>
<evidence type="ECO:0000259" key="11">
    <source>
        <dbReference type="PROSITE" id="PS50119"/>
    </source>
</evidence>
<evidence type="ECO:0000256" key="4">
    <source>
        <dbReference type="ARBA" id="ARBA00022723"/>
    </source>
</evidence>
<dbReference type="FunFam" id="3.30.160.60:FF:001287">
    <property type="entry name" value="E3 ubiquitin-protein ligase TRIM56"/>
    <property type="match status" value="1"/>
</dbReference>
<accession>A0A8T1RVQ8</accession>
<dbReference type="Pfam" id="PF00097">
    <property type="entry name" value="zf-C3HC4"/>
    <property type="match status" value="1"/>
</dbReference>
<dbReference type="Gene3D" id="2.120.10.30">
    <property type="entry name" value="TolB, C-terminal domain"/>
    <property type="match status" value="1"/>
</dbReference>